<dbReference type="OrthoDB" id="1303396at2759"/>
<evidence type="ECO:0000313" key="2">
    <source>
        <dbReference type="Proteomes" id="UP000789396"/>
    </source>
</evidence>
<feature type="non-terminal residue" evidence="1">
    <location>
        <position position="1"/>
    </location>
</feature>
<evidence type="ECO:0000313" key="1">
    <source>
        <dbReference type="EMBL" id="CAG8702521.1"/>
    </source>
</evidence>
<reference evidence="1" key="1">
    <citation type="submission" date="2021-06" db="EMBL/GenBank/DDBJ databases">
        <authorList>
            <person name="Kallberg Y."/>
            <person name="Tangrot J."/>
            <person name="Rosling A."/>
        </authorList>
    </citation>
    <scope>NUCLEOTIDE SEQUENCE</scope>
    <source>
        <strain evidence="1">IN212</strain>
    </source>
</reference>
<name>A0A9N9HRI8_9GLOM</name>
<dbReference type="AlphaFoldDB" id="A0A9N9HRI8"/>
<accession>A0A9N9HRI8</accession>
<protein>
    <submittedName>
        <fullName evidence="1">3076_t:CDS:1</fullName>
    </submittedName>
</protein>
<gene>
    <name evidence="1" type="ORF">RFULGI_LOCUS10469</name>
</gene>
<feature type="non-terminal residue" evidence="1">
    <location>
        <position position="92"/>
    </location>
</feature>
<comment type="caution">
    <text evidence="1">The sequence shown here is derived from an EMBL/GenBank/DDBJ whole genome shotgun (WGS) entry which is preliminary data.</text>
</comment>
<sequence length="92" mass="10636">DILYHLCNTTNNTHIDPTKSAKNYALVDLQSILRLQGHSLEEFPPMPLPSEISDNTDQLIHEELNYNTHLLAQFYEINKNKLNQDQLKIFSA</sequence>
<dbReference type="EMBL" id="CAJVPZ010020749">
    <property type="protein sequence ID" value="CAG8702521.1"/>
    <property type="molecule type" value="Genomic_DNA"/>
</dbReference>
<organism evidence="1 2">
    <name type="scientific">Racocetra fulgida</name>
    <dbReference type="NCBI Taxonomy" id="60492"/>
    <lineage>
        <taxon>Eukaryota</taxon>
        <taxon>Fungi</taxon>
        <taxon>Fungi incertae sedis</taxon>
        <taxon>Mucoromycota</taxon>
        <taxon>Glomeromycotina</taxon>
        <taxon>Glomeromycetes</taxon>
        <taxon>Diversisporales</taxon>
        <taxon>Gigasporaceae</taxon>
        <taxon>Racocetra</taxon>
    </lineage>
</organism>
<keyword evidence="2" id="KW-1185">Reference proteome</keyword>
<proteinExistence type="predicted"/>
<dbReference type="Proteomes" id="UP000789396">
    <property type="component" value="Unassembled WGS sequence"/>
</dbReference>